<accession>A0ABQ8KP54</accession>
<sequence length="156" mass="17896">MLSFLFARSYARRGRRANMLRLRGRCAVHAACVRRRLIHEYYQPRCFPRTYSAGLVRLHLPSSRLRLSLRHSVLASIVVVLPIQYHHGRSLSLLSAVICRIDTHRPHGADHFQPLLCPRVDPQLPKSGNRGRIAPLRIVAASQVGRANLWPWPLFQ</sequence>
<feature type="non-terminal residue" evidence="1">
    <location>
        <position position="156"/>
    </location>
</feature>
<dbReference type="EMBL" id="JADCUA010000005">
    <property type="protein sequence ID" value="KAH9839978.1"/>
    <property type="molecule type" value="Genomic_DNA"/>
</dbReference>
<protein>
    <submittedName>
        <fullName evidence="1">Uncharacterized protein</fullName>
    </submittedName>
</protein>
<comment type="caution">
    <text evidence="1">The sequence shown here is derived from an EMBL/GenBank/DDBJ whole genome shotgun (WGS) entry which is preliminary data.</text>
</comment>
<keyword evidence="2" id="KW-1185">Reference proteome</keyword>
<organism evidence="1 2">
    <name type="scientific">Rhodofomes roseus</name>
    <dbReference type="NCBI Taxonomy" id="34475"/>
    <lineage>
        <taxon>Eukaryota</taxon>
        <taxon>Fungi</taxon>
        <taxon>Dikarya</taxon>
        <taxon>Basidiomycota</taxon>
        <taxon>Agaricomycotina</taxon>
        <taxon>Agaricomycetes</taxon>
        <taxon>Polyporales</taxon>
        <taxon>Rhodofomes</taxon>
    </lineage>
</organism>
<reference evidence="1 2" key="1">
    <citation type="journal article" date="2021" name="Environ. Microbiol.">
        <title>Gene family expansions and transcriptome signatures uncover fungal adaptations to wood decay.</title>
        <authorList>
            <person name="Hage H."/>
            <person name="Miyauchi S."/>
            <person name="Viragh M."/>
            <person name="Drula E."/>
            <person name="Min B."/>
            <person name="Chaduli D."/>
            <person name="Navarro D."/>
            <person name="Favel A."/>
            <person name="Norest M."/>
            <person name="Lesage-Meessen L."/>
            <person name="Balint B."/>
            <person name="Merenyi Z."/>
            <person name="de Eugenio L."/>
            <person name="Morin E."/>
            <person name="Martinez A.T."/>
            <person name="Baldrian P."/>
            <person name="Stursova M."/>
            <person name="Martinez M.J."/>
            <person name="Novotny C."/>
            <person name="Magnuson J.K."/>
            <person name="Spatafora J.W."/>
            <person name="Maurice S."/>
            <person name="Pangilinan J."/>
            <person name="Andreopoulos W."/>
            <person name="LaButti K."/>
            <person name="Hundley H."/>
            <person name="Na H."/>
            <person name="Kuo A."/>
            <person name="Barry K."/>
            <person name="Lipzen A."/>
            <person name="Henrissat B."/>
            <person name="Riley R."/>
            <person name="Ahrendt S."/>
            <person name="Nagy L.G."/>
            <person name="Grigoriev I.V."/>
            <person name="Martin F."/>
            <person name="Rosso M.N."/>
        </authorList>
    </citation>
    <scope>NUCLEOTIDE SEQUENCE [LARGE SCALE GENOMIC DNA]</scope>
    <source>
        <strain evidence="1 2">CIRM-BRFM 1785</strain>
    </source>
</reference>
<name>A0ABQ8KP54_9APHY</name>
<gene>
    <name evidence="1" type="ORF">C8Q71DRAFT_745200</name>
</gene>
<dbReference type="Proteomes" id="UP000814176">
    <property type="component" value="Unassembled WGS sequence"/>
</dbReference>
<evidence type="ECO:0000313" key="1">
    <source>
        <dbReference type="EMBL" id="KAH9839978.1"/>
    </source>
</evidence>
<dbReference type="RefSeq" id="XP_047781628.1">
    <property type="nucleotide sequence ID" value="XM_047922987.1"/>
</dbReference>
<proteinExistence type="predicted"/>
<evidence type="ECO:0000313" key="2">
    <source>
        <dbReference type="Proteomes" id="UP000814176"/>
    </source>
</evidence>
<dbReference type="GeneID" id="72003719"/>